<dbReference type="EMBL" id="NFKP01000001">
    <property type="protein sequence ID" value="OUP71313.1"/>
    <property type="molecule type" value="Genomic_DNA"/>
</dbReference>
<protein>
    <recommendedName>
        <fullName evidence="2">HNH nuclease domain-containing protein</fullName>
    </recommendedName>
</protein>
<reference evidence="4" key="1">
    <citation type="submission" date="2017-04" db="EMBL/GenBank/DDBJ databases">
        <title>Function of individual gut microbiota members based on whole genome sequencing of pure cultures obtained from chicken caecum.</title>
        <authorList>
            <person name="Medvecky M."/>
            <person name="Cejkova D."/>
            <person name="Polansky O."/>
            <person name="Karasova D."/>
            <person name="Kubasova T."/>
            <person name="Cizek A."/>
            <person name="Rychlik I."/>
        </authorList>
    </citation>
    <scope>NUCLEOTIDE SEQUENCE [LARGE SCALE GENOMIC DNA]</scope>
    <source>
        <strain evidence="4">An175</strain>
    </source>
</reference>
<feature type="transmembrane region" description="Helical" evidence="1">
    <location>
        <begin position="9"/>
        <end position="27"/>
    </location>
</feature>
<name>A0A1Y4N504_9FIRM</name>
<comment type="caution">
    <text evidence="3">The sequence shown here is derived from an EMBL/GenBank/DDBJ whole genome shotgun (WGS) entry which is preliminary data.</text>
</comment>
<dbReference type="AlphaFoldDB" id="A0A1Y4N504"/>
<evidence type="ECO:0000259" key="2">
    <source>
        <dbReference type="Pfam" id="PF13392"/>
    </source>
</evidence>
<organism evidence="3 4">
    <name type="scientific">Anaerotruncus colihominis</name>
    <dbReference type="NCBI Taxonomy" id="169435"/>
    <lineage>
        <taxon>Bacteria</taxon>
        <taxon>Bacillati</taxon>
        <taxon>Bacillota</taxon>
        <taxon>Clostridia</taxon>
        <taxon>Eubacteriales</taxon>
        <taxon>Oscillospiraceae</taxon>
        <taxon>Anaerotruncus</taxon>
    </lineage>
</organism>
<evidence type="ECO:0000313" key="4">
    <source>
        <dbReference type="Proteomes" id="UP000196386"/>
    </source>
</evidence>
<gene>
    <name evidence="3" type="ORF">B5F11_00010</name>
</gene>
<dbReference type="InterPro" id="IPR003615">
    <property type="entry name" value="HNH_nuc"/>
</dbReference>
<keyword evidence="1" id="KW-0812">Transmembrane</keyword>
<dbReference type="Proteomes" id="UP000196386">
    <property type="component" value="Unassembled WGS sequence"/>
</dbReference>
<dbReference type="Pfam" id="PF13392">
    <property type="entry name" value="HNH_3"/>
    <property type="match status" value="1"/>
</dbReference>
<keyword evidence="1" id="KW-1133">Transmembrane helix</keyword>
<accession>A0A1Y4N504</accession>
<dbReference type="InterPro" id="IPR044925">
    <property type="entry name" value="His-Me_finger_sf"/>
</dbReference>
<evidence type="ECO:0000313" key="3">
    <source>
        <dbReference type="EMBL" id="OUP71313.1"/>
    </source>
</evidence>
<sequence>MRRTKLLDILKILFPALMVVGALGSLIDGNRLNNKLSNLEWCTRKENIRHAYINGLKYPTVVRVVRCKFCVHRNEDDFCASRPDDFFCSDGERR</sequence>
<dbReference type="SUPFAM" id="SSF54060">
    <property type="entry name" value="His-Me finger endonucleases"/>
    <property type="match status" value="1"/>
</dbReference>
<evidence type="ECO:0000256" key="1">
    <source>
        <dbReference type="SAM" id="Phobius"/>
    </source>
</evidence>
<proteinExistence type="predicted"/>
<dbReference type="Gene3D" id="3.90.75.20">
    <property type="match status" value="1"/>
</dbReference>
<feature type="domain" description="HNH nuclease" evidence="2">
    <location>
        <begin position="27"/>
        <end position="47"/>
    </location>
</feature>
<keyword evidence="1" id="KW-0472">Membrane</keyword>